<accession>A0A645HBL9</accession>
<comment type="caution">
    <text evidence="1">The sequence shown here is derived from an EMBL/GenBank/DDBJ whole genome shotgun (WGS) entry which is preliminary data.</text>
</comment>
<dbReference type="AlphaFoldDB" id="A0A645HBL9"/>
<reference evidence="1" key="1">
    <citation type="submission" date="2019-08" db="EMBL/GenBank/DDBJ databases">
        <authorList>
            <person name="Kucharzyk K."/>
            <person name="Murdoch R.W."/>
            <person name="Higgins S."/>
            <person name="Loffler F."/>
        </authorList>
    </citation>
    <scope>NUCLEOTIDE SEQUENCE</scope>
</reference>
<sequence>MQFICPDPYAYALSDETAVIASTGEHTFTRNIGNTFSEPVYLLRGEIASGSGRHIKITTNGDELYITGPLSAGEILVIDSGLVTAKVTDTTGETLRSGLPNMQELHFPTLRNGTNAIIIETQNASLAGLEIKANSRWR</sequence>
<evidence type="ECO:0000313" key="1">
    <source>
        <dbReference type="EMBL" id="MPN36415.1"/>
    </source>
</evidence>
<dbReference type="EMBL" id="VSSQ01090545">
    <property type="protein sequence ID" value="MPN36415.1"/>
    <property type="molecule type" value="Genomic_DNA"/>
</dbReference>
<organism evidence="1">
    <name type="scientific">bioreactor metagenome</name>
    <dbReference type="NCBI Taxonomy" id="1076179"/>
    <lineage>
        <taxon>unclassified sequences</taxon>
        <taxon>metagenomes</taxon>
        <taxon>ecological metagenomes</taxon>
    </lineage>
</organism>
<proteinExistence type="predicted"/>
<protein>
    <submittedName>
        <fullName evidence="1">Uncharacterized protein</fullName>
    </submittedName>
</protein>
<name>A0A645HBL9_9ZZZZ</name>
<gene>
    <name evidence="1" type="ORF">SDC9_183924</name>
</gene>